<dbReference type="InterPro" id="IPR011324">
    <property type="entry name" value="Cytotoxic_necrot_fac-like_cat"/>
</dbReference>
<dbReference type="GO" id="GO:0050568">
    <property type="term" value="F:protein-glutamine glutaminase activity"/>
    <property type="evidence" value="ECO:0007669"/>
    <property type="project" value="UniProtKB-EC"/>
</dbReference>
<organism evidence="4 5">
    <name type="scientific">Roseateles amylovorans</name>
    <dbReference type="NCBI Taxonomy" id="2978473"/>
    <lineage>
        <taxon>Bacteria</taxon>
        <taxon>Pseudomonadati</taxon>
        <taxon>Pseudomonadota</taxon>
        <taxon>Betaproteobacteria</taxon>
        <taxon>Burkholderiales</taxon>
        <taxon>Sphaerotilaceae</taxon>
        <taxon>Roseateles</taxon>
    </lineage>
</organism>
<accession>A0ABY6BBH3</accession>
<dbReference type="Proteomes" id="UP001064933">
    <property type="component" value="Chromosome"/>
</dbReference>
<comment type="catalytic activity">
    <reaction evidence="3">
        <text>L-glutaminyl-[protein] + H2O = L-glutamyl-[protein] + NH4(+)</text>
        <dbReference type="Rhea" id="RHEA:16441"/>
        <dbReference type="Rhea" id="RHEA-COMP:10207"/>
        <dbReference type="Rhea" id="RHEA-COMP:10208"/>
        <dbReference type="ChEBI" id="CHEBI:15377"/>
        <dbReference type="ChEBI" id="CHEBI:28938"/>
        <dbReference type="ChEBI" id="CHEBI:29973"/>
        <dbReference type="ChEBI" id="CHEBI:30011"/>
        <dbReference type="EC" id="3.5.1.44"/>
    </reaction>
</comment>
<dbReference type="InterPro" id="IPR005659">
    <property type="entry name" value="Chemorcpt_Glu_NH3ase_CheD"/>
</dbReference>
<dbReference type="PANTHER" id="PTHR35147:SF2">
    <property type="entry name" value="CHEMORECEPTOR GLUTAMINE DEAMIDASE CHED-RELATED"/>
    <property type="match status" value="1"/>
</dbReference>
<evidence type="ECO:0000256" key="3">
    <source>
        <dbReference type="HAMAP-Rule" id="MF_01440"/>
    </source>
</evidence>
<dbReference type="Pfam" id="PF03975">
    <property type="entry name" value="CheD"/>
    <property type="match status" value="1"/>
</dbReference>
<keyword evidence="5" id="KW-1185">Reference proteome</keyword>
<comment type="function">
    <text evidence="3">Probably deamidates glutamine residues to glutamate on methyl-accepting chemotaxis receptors (MCPs), playing an important role in chemotaxis.</text>
</comment>
<dbReference type="EC" id="3.5.1.44" evidence="3"/>
<evidence type="ECO:0000256" key="1">
    <source>
        <dbReference type="ARBA" id="ARBA00022500"/>
    </source>
</evidence>
<evidence type="ECO:0000256" key="2">
    <source>
        <dbReference type="ARBA" id="ARBA00022801"/>
    </source>
</evidence>
<gene>
    <name evidence="3 4" type="primary">cheD</name>
    <name evidence="4" type="ORF">N4261_18285</name>
</gene>
<sequence>MPQASSALLNSTALASAGAARVAQLKTMSRKQGEASFFFYEAHFKSPAVKVLPGEYFVDNEELLVMTTLGSCIAACLWDRHAQIGGMNHFMLPEGNGDSGRYGSFAMELLINEMMKRGASKSRMEAKIFGGGAVISGMNTINVGERNTNFVIDFLKIERIPIVSKDVMDIYPRKVCFLPKSGKAMVKRLAPTNADALVQQDRVAAQKAQPVASVGGSIDLF</sequence>
<name>A0ABY6BBH3_9BURK</name>
<dbReference type="NCBIfam" id="NF010013">
    <property type="entry name" value="PRK13487.1"/>
    <property type="match status" value="1"/>
</dbReference>
<dbReference type="SUPFAM" id="SSF64438">
    <property type="entry name" value="CNF1/YfiH-like putative cysteine hydrolases"/>
    <property type="match status" value="1"/>
</dbReference>
<keyword evidence="2 3" id="KW-0378">Hydrolase</keyword>
<keyword evidence="1 3" id="KW-0145">Chemotaxis</keyword>
<dbReference type="EMBL" id="CP104562">
    <property type="protein sequence ID" value="UXH80947.1"/>
    <property type="molecule type" value="Genomic_DNA"/>
</dbReference>
<protein>
    <recommendedName>
        <fullName evidence="3">Probable chemoreceptor glutamine deamidase CheD</fullName>
        <ecNumber evidence="3">3.5.1.44</ecNumber>
    </recommendedName>
</protein>
<reference evidence="4" key="1">
    <citation type="submission" date="2022-10" db="EMBL/GenBank/DDBJ databases">
        <title>Characterization and whole genome sequencing of a new Roseateles species, isolated from fresh water.</title>
        <authorList>
            <person name="Guliayeva D.Y."/>
            <person name="Akhremchuk A.E."/>
            <person name="Sikolenko M.A."/>
            <person name="Valentovich L.N."/>
            <person name="Sidarenka A.V."/>
        </authorList>
    </citation>
    <scope>NUCLEOTIDE SEQUENCE</scope>
    <source>
        <strain evidence="4">BIM B-1768</strain>
    </source>
</reference>
<dbReference type="CDD" id="cd16352">
    <property type="entry name" value="CheD"/>
    <property type="match status" value="1"/>
</dbReference>
<proteinExistence type="inferred from homology"/>
<dbReference type="PANTHER" id="PTHR35147">
    <property type="entry name" value="CHEMORECEPTOR GLUTAMINE DEAMIDASE CHED-RELATED"/>
    <property type="match status" value="1"/>
</dbReference>
<dbReference type="Gene3D" id="3.30.1330.200">
    <property type="match status" value="1"/>
</dbReference>
<evidence type="ECO:0000313" key="5">
    <source>
        <dbReference type="Proteomes" id="UP001064933"/>
    </source>
</evidence>
<dbReference type="HAMAP" id="MF_01440">
    <property type="entry name" value="CheD"/>
    <property type="match status" value="1"/>
</dbReference>
<evidence type="ECO:0000313" key="4">
    <source>
        <dbReference type="EMBL" id="UXH80947.1"/>
    </source>
</evidence>
<comment type="similarity">
    <text evidence="3">Belongs to the CheD family.</text>
</comment>
<dbReference type="InterPro" id="IPR038592">
    <property type="entry name" value="CheD-like_sf"/>
</dbReference>